<proteinExistence type="predicted"/>
<dbReference type="GO" id="GO:0006313">
    <property type="term" value="P:DNA transposition"/>
    <property type="evidence" value="ECO:0007669"/>
    <property type="project" value="InterPro"/>
</dbReference>
<dbReference type="Gene3D" id="3.30.70.1290">
    <property type="entry name" value="Transposase IS200-like"/>
    <property type="match status" value="1"/>
</dbReference>
<evidence type="ECO:0000313" key="2">
    <source>
        <dbReference type="Proteomes" id="UP000027982"/>
    </source>
</evidence>
<dbReference type="KEGG" id="fgi:OP10G_2691"/>
<keyword evidence="2" id="KW-1185">Reference proteome</keyword>
<dbReference type="STRING" id="661478.OP10G_2691"/>
<dbReference type="InterPro" id="IPR036515">
    <property type="entry name" value="Transposase_17_sf"/>
</dbReference>
<organism evidence="1 2">
    <name type="scientific">Fimbriimonas ginsengisoli Gsoil 348</name>
    <dbReference type="NCBI Taxonomy" id="661478"/>
    <lineage>
        <taxon>Bacteria</taxon>
        <taxon>Bacillati</taxon>
        <taxon>Armatimonadota</taxon>
        <taxon>Fimbriimonadia</taxon>
        <taxon>Fimbriimonadales</taxon>
        <taxon>Fimbriimonadaceae</taxon>
        <taxon>Fimbriimonas</taxon>
    </lineage>
</organism>
<dbReference type="Proteomes" id="UP000027982">
    <property type="component" value="Chromosome"/>
</dbReference>
<evidence type="ECO:0000313" key="1">
    <source>
        <dbReference type="EMBL" id="AIE86059.1"/>
    </source>
</evidence>
<reference evidence="1 2" key="1">
    <citation type="journal article" date="2014" name="PLoS ONE">
        <title>The first complete genome sequence of the class fimbriimonadia in the phylum armatimonadetes.</title>
        <authorList>
            <person name="Hu Z.Y."/>
            <person name="Wang Y.Z."/>
            <person name="Im W.T."/>
            <person name="Wang S.Y."/>
            <person name="Zhao G.P."/>
            <person name="Zheng H.J."/>
            <person name="Quan Z.X."/>
        </authorList>
    </citation>
    <scope>NUCLEOTIDE SEQUENCE [LARGE SCALE GENOMIC DNA]</scope>
    <source>
        <strain evidence="1">Gsoil 348</strain>
    </source>
</reference>
<accession>A0A068NWV4</accession>
<sequence>MRNGGTTWKRHAFYILQNPIRAGLVADPYEYPFTGSIGYELAQMLLDICW</sequence>
<dbReference type="HOGENOM" id="CLU_3118067_0_0_0"/>
<dbReference type="GO" id="GO:0003677">
    <property type="term" value="F:DNA binding"/>
    <property type="evidence" value="ECO:0007669"/>
    <property type="project" value="InterPro"/>
</dbReference>
<name>A0A068NWV4_FIMGI</name>
<dbReference type="EMBL" id="CP007139">
    <property type="protein sequence ID" value="AIE86059.1"/>
    <property type="molecule type" value="Genomic_DNA"/>
</dbReference>
<protein>
    <submittedName>
        <fullName evidence="1">Uncharacterized protein</fullName>
    </submittedName>
</protein>
<dbReference type="GO" id="GO:0004803">
    <property type="term" value="F:transposase activity"/>
    <property type="evidence" value="ECO:0007669"/>
    <property type="project" value="InterPro"/>
</dbReference>
<dbReference type="AlphaFoldDB" id="A0A068NWV4"/>
<gene>
    <name evidence="1" type="ORF">OP10G_2691</name>
</gene>